<keyword evidence="2 7" id="KW-0645">Protease</keyword>
<dbReference type="Pfam" id="PF04586">
    <property type="entry name" value="Peptidase_S78"/>
    <property type="match status" value="1"/>
</dbReference>
<dbReference type="GO" id="GO:0006508">
    <property type="term" value="P:proteolysis"/>
    <property type="evidence" value="ECO:0007669"/>
    <property type="project" value="UniProtKB-KW"/>
</dbReference>
<keyword evidence="5" id="KW-1273">Viral capsid maturation</keyword>
<name>A0A6J5MC78_9CAUD</name>
<evidence type="ECO:0000256" key="2">
    <source>
        <dbReference type="ARBA" id="ARBA00022670"/>
    </source>
</evidence>
<feature type="domain" description="Prohead serine protease" evidence="6">
    <location>
        <begin position="25"/>
        <end position="168"/>
    </location>
</feature>
<dbReference type="EMBL" id="LR796431">
    <property type="protein sequence ID" value="CAB4143912.1"/>
    <property type="molecule type" value="Genomic_DNA"/>
</dbReference>
<keyword evidence="4" id="KW-0118">Viral capsid assembly</keyword>
<organism evidence="7">
    <name type="scientific">uncultured Caudovirales phage</name>
    <dbReference type="NCBI Taxonomy" id="2100421"/>
    <lineage>
        <taxon>Viruses</taxon>
        <taxon>Duplodnaviria</taxon>
        <taxon>Heunggongvirae</taxon>
        <taxon>Uroviricota</taxon>
        <taxon>Caudoviricetes</taxon>
        <taxon>Peduoviridae</taxon>
        <taxon>Maltschvirus</taxon>
        <taxon>Maltschvirus maltsch</taxon>
    </lineage>
</organism>
<evidence type="ECO:0000256" key="5">
    <source>
        <dbReference type="ARBA" id="ARBA00023045"/>
    </source>
</evidence>
<keyword evidence="1" id="KW-1188">Viral release from host cell</keyword>
<protein>
    <submittedName>
        <fullName evidence="7">Proheadase_HK97, phage prohead protease, HK97 family</fullName>
    </submittedName>
</protein>
<proteinExistence type="predicted"/>
<dbReference type="InterPro" id="IPR006433">
    <property type="entry name" value="Prohead_protease"/>
</dbReference>
<evidence type="ECO:0000256" key="1">
    <source>
        <dbReference type="ARBA" id="ARBA00022612"/>
    </source>
</evidence>
<evidence type="ECO:0000259" key="6">
    <source>
        <dbReference type="Pfam" id="PF04586"/>
    </source>
</evidence>
<gene>
    <name evidence="7" type="ORF">UFOVP462_5</name>
</gene>
<sequence length="247" mass="27448">MNSIYTIKDVSISSEIMDMNPIQGIVTGYFSKFNNVDSDGDIMKPGAFTKTISEQGPASAQPRIKHLLNHDPAQPLGKLLSLKEDAYGLYYESQVGTHEGGEDFIKMVESGLITEHSIGFKIIKRNQVQSYENYLRNPSLGQFEITEVKLYEGSSLTAWGANALTPITSLKGDKNLDVNMIVAKTAAIDKFCRNTTATDDTIQMLLLHSKQLAQLILDMKSNTTQPVTTIEPVDDTLDIIRQFRNKI</sequence>
<evidence type="ECO:0000313" key="7">
    <source>
        <dbReference type="EMBL" id="CAB4143912.1"/>
    </source>
</evidence>
<reference evidence="7" key="1">
    <citation type="submission" date="2020-04" db="EMBL/GenBank/DDBJ databases">
        <authorList>
            <person name="Chiriac C."/>
            <person name="Salcher M."/>
            <person name="Ghai R."/>
            <person name="Kavagutti S V."/>
        </authorList>
    </citation>
    <scope>NUCLEOTIDE SEQUENCE</scope>
</reference>
<dbReference type="InterPro" id="IPR054613">
    <property type="entry name" value="Peptidase_S78_dom"/>
</dbReference>
<evidence type="ECO:0000256" key="3">
    <source>
        <dbReference type="ARBA" id="ARBA00022801"/>
    </source>
</evidence>
<keyword evidence="3" id="KW-0378">Hydrolase</keyword>
<accession>A0A6J5MC78</accession>
<dbReference type="GO" id="GO:0046797">
    <property type="term" value="P:viral procapsid maturation"/>
    <property type="evidence" value="ECO:0007669"/>
    <property type="project" value="UniProtKB-KW"/>
</dbReference>
<dbReference type="NCBIfam" id="TIGR01543">
    <property type="entry name" value="proheadase_HK97"/>
    <property type="match status" value="1"/>
</dbReference>
<dbReference type="GO" id="GO:0008233">
    <property type="term" value="F:peptidase activity"/>
    <property type="evidence" value="ECO:0007669"/>
    <property type="project" value="UniProtKB-KW"/>
</dbReference>
<evidence type="ECO:0000256" key="4">
    <source>
        <dbReference type="ARBA" id="ARBA00022950"/>
    </source>
</evidence>